<evidence type="ECO:0000256" key="2">
    <source>
        <dbReference type="PROSITE-ProRule" id="PRU00259"/>
    </source>
</evidence>
<evidence type="ECO:0000313" key="5">
    <source>
        <dbReference type="Proteomes" id="UP001152523"/>
    </source>
</evidence>
<dbReference type="InterPro" id="IPR016024">
    <property type="entry name" value="ARM-type_fold"/>
</dbReference>
<dbReference type="Gene3D" id="1.25.10.10">
    <property type="entry name" value="Leucine-rich Repeat Variant"/>
    <property type="match status" value="3"/>
</dbReference>
<evidence type="ECO:0000256" key="3">
    <source>
        <dbReference type="SAM" id="MobiDB-lite"/>
    </source>
</evidence>
<dbReference type="EMBL" id="CAMAPF010000085">
    <property type="protein sequence ID" value="CAH9096045.1"/>
    <property type="molecule type" value="Genomic_DNA"/>
</dbReference>
<gene>
    <name evidence="4" type="ORF">CEPIT_LOCUS13623</name>
</gene>
<dbReference type="SUPFAM" id="SSF48371">
    <property type="entry name" value="ARM repeat"/>
    <property type="match status" value="2"/>
</dbReference>
<dbReference type="SMART" id="SM00185">
    <property type="entry name" value="ARM"/>
    <property type="match status" value="8"/>
</dbReference>
<dbReference type="AlphaFoldDB" id="A0AAV0D9M5"/>
<keyword evidence="5" id="KW-1185">Reference proteome</keyword>
<proteinExistence type="predicted"/>
<accession>A0AAV0D9M5</accession>
<protein>
    <submittedName>
        <fullName evidence="4">Uncharacterized protein</fullName>
    </submittedName>
</protein>
<feature type="repeat" description="ARM" evidence="2">
    <location>
        <begin position="779"/>
        <end position="821"/>
    </location>
</feature>
<name>A0AAV0D9M5_9ASTE</name>
<dbReference type="InterPro" id="IPR000225">
    <property type="entry name" value="Armadillo"/>
</dbReference>
<sequence>MSSTLPTHLKLRPPIHPINILGTHNNVVRVKSRNRTLHTRLKVHFSVHRRFSSRLSLLSRASSDGESDTPTTTTRESSSPATGDSLPNIGDGYVSLFIRMLGLDNDPLDRESAIVALWKYSLGGKKCVDAIMQFPGSLNLTVNLLRSESDCACEAAAGLLRMVSSINVYRDFVAESGAIEEITGLLGRSSVYPDVKEQSICALWNFTVDEKYRIKIANSDLLHILITLLEDDDVRVKEAAGGVLANLTLTSSNHKIMVEAGVIPKLATLLKTEVKGSKVVRKEARIALLELAKDEYNKILVMEEGLLMVPLVGAAAYKSFKPTLYSWPSFPDGTQIEKRPKSTSKYGASELLLGLHVLDDNANIDEAMTNAMVGQARQQFLARIGAIEVEDNKSNDEVLSCRSTLLPWVDGVARLVLILGLEDESAVARAAEAIADASITEHLRVSFRAAGAINQLTKLINHPSDTIRCASVRALERLSVSNAVCQRLGEENILHPLINLLNNLDVSNNIIKMVVDILSRVLDPSKEMKSKFFEGPINLSTKGLVEIRNMESGGEENEKAVSTKSLKTPNVVELLDSSVIARLIEIMKTSSPDMQKKVASILEFVSVVEACTEKIFSIDMESGLDAVFQQECLKETRSDFDGWRPELHALEIEEAGCAISAASRLLTRLLEFEHFRRVIDASHFTELLRRVLKSNNVPLHHKEWVAACLVKLTSLSRPSPYSSSSSENPIDMEVTVYETIPRLVEQMQTSFSPEAAVVELNKIISKGVVGSTQALSAAGGIFPLVSIIESGTEKAVEAGLAVLYNLSMDAENHAAIVAAGAVPVLRRIVLSQRPQWMRALRLLRNLPT</sequence>
<evidence type="ECO:0000256" key="1">
    <source>
        <dbReference type="ARBA" id="ARBA00022737"/>
    </source>
</evidence>
<feature type="repeat" description="ARM" evidence="2">
    <location>
        <begin position="220"/>
        <end position="262"/>
    </location>
</feature>
<dbReference type="InterPro" id="IPR011989">
    <property type="entry name" value="ARM-like"/>
</dbReference>
<keyword evidence="1" id="KW-0677">Repeat</keyword>
<evidence type="ECO:0000313" key="4">
    <source>
        <dbReference type="EMBL" id="CAH9096045.1"/>
    </source>
</evidence>
<organism evidence="4 5">
    <name type="scientific">Cuscuta epithymum</name>
    <dbReference type="NCBI Taxonomy" id="186058"/>
    <lineage>
        <taxon>Eukaryota</taxon>
        <taxon>Viridiplantae</taxon>
        <taxon>Streptophyta</taxon>
        <taxon>Embryophyta</taxon>
        <taxon>Tracheophyta</taxon>
        <taxon>Spermatophyta</taxon>
        <taxon>Magnoliopsida</taxon>
        <taxon>eudicotyledons</taxon>
        <taxon>Gunneridae</taxon>
        <taxon>Pentapetalae</taxon>
        <taxon>asterids</taxon>
        <taxon>lamiids</taxon>
        <taxon>Solanales</taxon>
        <taxon>Convolvulaceae</taxon>
        <taxon>Cuscuteae</taxon>
        <taxon>Cuscuta</taxon>
        <taxon>Cuscuta subgen. Cuscuta</taxon>
    </lineage>
</organism>
<dbReference type="PANTHER" id="PTHR47451">
    <property type="entry name" value="ARM REPEAT SUPERFAMILY PROTEIN"/>
    <property type="match status" value="1"/>
</dbReference>
<feature type="compositionally biased region" description="Low complexity" evidence="3">
    <location>
        <begin position="61"/>
        <end position="82"/>
    </location>
</feature>
<dbReference type="Proteomes" id="UP001152523">
    <property type="component" value="Unassembled WGS sequence"/>
</dbReference>
<dbReference type="PROSITE" id="PS50176">
    <property type="entry name" value="ARM_REPEAT"/>
    <property type="match status" value="2"/>
</dbReference>
<reference evidence="4" key="1">
    <citation type="submission" date="2022-07" db="EMBL/GenBank/DDBJ databases">
        <authorList>
            <person name="Macas J."/>
            <person name="Novak P."/>
            <person name="Neumann P."/>
        </authorList>
    </citation>
    <scope>NUCLEOTIDE SEQUENCE</scope>
</reference>
<dbReference type="PANTHER" id="PTHR47451:SF1">
    <property type="entry name" value="ARM REPEAT SUPERFAMILY PROTEIN"/>
    <property type="match status" value="1"/>
</dbReference>
<feature type="region of interest" description="Disordered" evidence="3">
    <location>
        <begin position="61"/>
        <end position="86"/>
    </location>
</feature>
<comment type="caution">
    <text evidence="4">The sequence shown here is derived from an EMBL/GenBank/DDBJ whole genome shotgun (WGS) entry which is preliminary data.</text>
</comment>